<keyword evidence="4" id="KW-1185">Reference proteome</keyword>
<feature type="domain" description="C2H2-type" evidence="2">
    <location>
        <begin position="210"/>
        <end position="231"/>
    </location>
</feature>
<evidence type="ECO:0000313" key="3">
    <source>
        <dbReference type="EMBL" id="VDM14865.1"/>
    </source>
</evidence>
<dbReference type="EMBL" id="UYWW01006667">
    <property type="protein sequence ID" value="VDM14865.1"/>
    <property type="molecule type" value="Genomic_DNA"/>
</dbReference>
<evidence type="ECO:0000313" key="4">
    <source>
        <dbReference type="Proteomes" id="UP000270924"/>
    </source>
</evidence>
<evidence type="ECO:0000256" key="1">
    <source>
        <dbReference type="SAM" id="MobiDB-lite"/>
    </source>
</evidence>
<dbReference type="OrthoDB" id="5848276at2759"/>
<dbReference type="InterPro" id="IPR013087">
    <property type="entry name" value="Znf_C2H2_type"/>
</dbReference>
<dbReference type="AlphaFoldDB" id="A0A3P7G0F3"/>
<organism evidence="3 4">
    <name type="scientific">Wuchereria bancrofti</name>
    <dbReference type="NCBI Taxonomy" id="6293"/>
    <lineage>
        <taxon>Eukaryota</taxon>
        <taxon>Metazoa</taxon>
        <taxon>Ecdysozoa</taxon>
        <taxon>Nematoda</taxon>
        <taxon>Chromadorea</taxon>
        <taxon>Rhabditida</taxon>
        <taxon>Spirurina</taxon>
        <taxon>Spiruromorpha</taxon>
        <taxon>Filarioidea</taxon>
        <taxon>Onchocercidae</taxon>
        <taxon>Wuchereria</taxon>
    </lineage>
</organism>
<dbReference type="PROSITE" id="PS00028">
    <property type="entry name" value="ZINC_FINGER_C2H2_1"/>
    <property type="match status" value="1"/>
</dbReference>
<dbReference type="InParanoid" id="A0A3P7G0F3"/>
<feature type="compositionally biased region" description="Acidic residues" evidence="1">
    <location>
        <begin position="69"/>
        <end position="87"/>
    </location>
</feature>
<evidence type="ECO:0000259" key="2">
    <source>
        <dbReference type="PROSITE" id="PS00028"/>
    </source>
</evidence>
<dbReference type="OMA" id="SAWIEEY"/>
<name>A0A3P7G0F3_WUCBA</name>
<feature type="compositionally biased region" description="Basic and acidic residues" evidence="1">
    <location>
        <begin position="57"/>
        <end position="68"/>
    </location>
</feature>
<accession>A0A3P7G0F3</accession>
<proteinExistence type="predicted"/>
<feature type="region of interest" description="Disordered" evidence="1">
    <location>
        <begin position="57"/>
        <end position="87"/>
    </location>
</feature>
<dbReference type="Proteomes" id="UP000270924">
    <property type="component" value="Unassembled WGS sequence"/>
</dbReference>
<protein>
    <recommendedName>
        <fullName evidence="2">C2H2-type domain-containing protein</fullName>
    </recommendedName>
</protein>
<gene>
    <name evidence="3" type="ORF">WBA_LOCUS8251</name>
</gene>
<feature type="region of interest" description="Disordered" evidence="1">
    <location>
        <begin position="114"/>
        <end position="141"/>
    </location>
</feature>
<sequence length="310" mass="35110">MSAANERPVLPDIFDVLRFLESEPVMHNALQEFMNIMQQHENLLLARLTEAEEKLRQYEGRNAQRETEEGWDEEEMEEEPAPQEPEFNVEEAEWAPLPESDDDEAEWIAEAEWAPLPEDSEENPEVPVAPEAESGAEEPKEEIREIVLRSRTIKISVPATSRTLAAAAIPETFRPADLGDLPEKLRKELKMPQAEPYTVTRGGGSISIVCGICDRRFETLKGWRIHASRIHKQDGFCARCGHYLLLPPSFTTEQKTAAVELHALDWCPRACAVVMNERQANNIIWRSPCGATCRRLFQFFISSNKSGQAG</sequence>
<reference evidence="3 4" key="1">
    <citation type="submission" date="2018-11" db="EMBL/GenBank/DDBJ databases">
        <authorList>
            <consortium name="Pathogen Informatics"/>
        </authorList>
    </citation>
    <scope>NUCLEOTIDE SEQUENCE [LARGE SCALE GENOMIC DNA]</scope>
</reference>